<gene>
    <name evidence="2" type="ORF">C4F49_08835</name>
</gene>
<dbReference type="PROSITE" id="PS51257">
    <property type="entry name" value="PROKAR_LIPOPROTEIN"/>
    <property type="match status" value="1"/>
</dbReference>
<name>A0A928UZ87_9SPHI</name>
<dbReference type="EMBL" id="PRDK01000005">
    <property type="protein sequence ID" value="MBE8713784.1"/>
    <property type="molecule type" value="Genomic_DNA"/>
</dbReference>
<accession>A0A928UZ87</accession>
<dbReference type="AlphaFoldDB" id="A0A928UZ87"/>
<reference evidence="2" key="1">
    <citation type="submission" date="2018-02" db="EMBL/GenBank/DDBJ databases">
        <authorList>
            <person name="Vasarhelyi B.M."/>
            <person name="Deshmukh S."/>
            <person name="Balint B."/>
            <person name="Kukolya J."/>
        </authorList>
    </citation>
    <scope>NUCLEOTIDE SEQUENCE</scope>
    <source>
        <strain evidence="2">KB22</strain>
    </source>
</reference>
<evidence type="ECO:0000313" key="3">
    <source>
        <dbReference type="Proteomes" id="UP000616201"/>
    </source>
</evidence>
<evidence type="ECO:0008006" key="4">
    <source>
        <dbReference type="Google" id="ProtNLM"/>
    </source>
</evidence>
<organism evidence="2 3">
    <name type="scientific">Sphingobacterium hungaricum</name>
    <dbReference type="NCBI Taxonomy" id="2082723"/>
    <lineage>
        <taxon>Bacteria</taxon>
        <taxon>Pseudomonadati</taxon>
        <taxon>Bacteroidota</taxon>
        <taxon>Sphingobacteriia</taxon>
        <taxon>Sphingobacteriales</taxon>
        <taxon>Sphingobacteriaceae</taxon>
        <taxon>Sphingobacterium</taxon>
    </lineage>
</organism>
<feature type="chain" id="PRO_5036931034" description="DUF4270 family protein" evidence="1">
    <location>
        <begin position="26"/>
        <end position="492"/>
    </location>
</feature>
<dbReference type="Proteomes" id="UP000616201">
    <property type="component" value="Unassembled WGS sequence"/>
</dbReference>
<protein>
    <recommendedName>
        <fullName evidence="4">DUF4270 family protein</fullName>
    </recommendedName>
</protein>
<evidence type="ECO:0000256" key="1">
    <source>
        <dbReference type="SAM" id="SignalP"/>
    </source>
</evidence>
<keyword evidence="1" id="KW-0732">Signal</keyword>
<feature type="signal peptide" evidence="1">
    <location>
        <begin position="1"/>
        <end position="25"/>
    </location>
</feature>
<dbReference type="RefSeq" id="WP_196933939.1">
    <property type="nucleotide sequence ID" value="NZ_MU158697.1"/>
</dbReference>
<sequence>MKNYFTQRKCIFSCIVILLLAVACKKDSSSPDDLNENLYAVTFKISDFESSINPLGINLSSSGSIQKLAATTATQTEIGYLYYWSFNQSTLNPDIALHSGYSITYNSGQVPNEYATGFAYDSYEAGQAISIRSAVDVIVKVSLEDALSLSGIGFDISSSGTGPKDFELSYSNDGGSSFKMISAVNQFSNTNTSQAKNTFSYNIDTLQLDFTEDFYLKFHLLAGQRGTASAYNESTGIMRLDNIHFLGTADVGSGSTLYNTFQYYIFDAMNGELVANGEEDFTNQTVEINASLPLGTYYTSFVSNQSNSNLIFPSTYTHYEDYYFSNYFSNFSAVLFGQSDTITVNQNITQNIILNRLYSQIKFEFTDSEDLSIVERIVISQNHEPFFYAPFNLAMTNPILDQTEIDISPDFSLSKEFLFNQFMGLLSSTKPISYTVDVYSATGILRTFTVSSSIKNNVQLVFRGELLSDVSQEANFSVEINEDWDEEIIVDF</sequence>
<keyword evidence="3" id="KW-1185">Reference proteome</keyword>
<proteinExistence type="predicted"/>
<evidence type="ECO:0000313" key="2">
    <source>
        <dbReference type="EMBL" id="MBE8713784.1"/>
    </source>
</evidence>
<comment type="caution">
    <text evidence="2">The sequence shown here is derived from an EMBL/GenBank/DDBJ whole genome shotgun (WGS) entry which is preliminary data.</text>
</comment>